<dbReference type="PANTHER" id="PTHR45436:SF8">
    <property type="entry name" value="HISTIDINE KINASE"/>
    <property type="match status" value="1"/>
</dbReference>
<evidence type="ECO:0000256" key="5">
    <source>
        <dbReference type="ARBA" id="ARBA00022679"/>
    </source>
</evidence>
<keyword evidence="6 11" id="KW-0812">Transmembrane</keyword>
<organism evidence="14 15">
    <name type="scientific">Brevundimonas vesicularis</name>
    <name type="common">Pseudomonas vesicularis</name>
    <dbReference type="NCBI Taxonomy" id="41276"/>
    <lineage>
        <taxon>Bacteria</taxon>
        <taxon>Pseudomonadati</taxon>
        <taxon>Pseudomonadota</taxon>
        <taxon>Alphaproteobacteria</taxon>
        <taxon>Caulobacterales</taxon>
        <taxon>Caulobacteraceae</taxon>
        <taxon>Brevundimonas</taxon>
    </lineage>
</organism>
<dbReference type="Gene3D" id="6.10.340.10">
    <property type="match status" value="1"/>
</dbReference>
<keyword evidence="5 14" id="KW-0808">Transferase</keyword>
<dbReference type="Pfam" id="PF00672">
    <property type="entry name" value="HAMP"/>
    <property type="match status" value="1"/>
</dbReference>
<proteinExistence type="predicted"/>
<evidence type="ECO:0000256" key="7">
    <source>
        <dbReference type="ARBA" id="ARBA00022777"/>
    </source>
</evidence>
<evidence type="ECO:0000313" key="15">
    <source>
        <dbReference type="Proteomes" id="UP000251186"/>
    </source>
</evidence>
<dbReference type="PANTHER" id="PTHR45436">
    <property type="entry name" value="SENSOR HISTIDINE KINASE YKOH"/>
    <property type="match status" value="1"/>
</dbReference>
<feature type="domain" description="Histidine kinase" evidence="12">
    <location>
        <begin position="245"/>
        <end position="456"/>
    </location>
</feature>
<dbReference type="InterPro" id="IPR003661">
    <property type="entry name" value="HisK_dim/P_dom"/>
</dbReference>
<dbReference type="SMART" id="SM00387">
    <property type="entry name" value="HATPase_c"/>
    <property type="match status" value="1"/>
</dbReference>
<dbReference type="SUPFAM" id="SSF158472">
    <property type="entry name" value="HAMP domain-like"/>
    <property type="match status" value="1"/>
</dbReference>
<keyword evidence="8 11" id="KW-1133">Transmembrane helix</keyword>
<keyword evidence="10 11" id="KW-0472">Membrane</keyword>
<dbReference type="SUPFAM" id="SSF47384">
    <property type="entry name" value="Homodimeric domain of signal transducing histidine kinase"/>
    <property type="match status" value="1"/>
</dbReference>
<dbReference type="AlphaFoldDB" id="A0A2X1BB14"/>
<name>A0A2X1BB14_BREVE</name>
<dbReference type="CDD" id="cd00075">
    <property type="entry name" value="HATPase"/>
    <property type="match status" value="1"/>
</dbReference>
<feature type="transmembrane region" description="Helical" evidence="11">
    <location>
        <begin position="21"/>
        <end position="44"/>
    </location>
</feature>
<dbReference type="GO" id="GO:0000155">
    <property type="term" value="F:phosphorelay sensor kinase activity"/>
    <property type="evidence" value="ECO:0007669"/>
    <property type="project" value="InterPro"/>
</dbReference>
<protein>
    <recommendedName>
        <fullName evidence="3">histidine kinase</fullName>
        <ecNumber evidence="3">2.7.13.3</ecNumber>
    </recommendedName>
</protein>
<evidence type="ECO:0000256" key="4">
    <source>
        <dbReference type="ARBA" id="ARBA00022553"/>
    </source>
</evidence>
<keyword evidence="7" id="KW-0418">Kinase</keyword>
<evidence type="ECO:0000256" key="2">
    <source>
        <dbReference type="ARBA" id="ARBA00004370"/>
    </source>
</evidence>
<feature type="domain" description="HAMP" evidence="13">
    <location>
        <begin position="184"/>
        <end position="237"/>
    </location>
</feature>
<dbReference type="PRINTS" id="PR00344">
    <property type="entry name" value="BCTRLSENSOR"/>
</dbReference>
<evidence type="ECO:0000256" key="10">
    <source>
        <dbReference type="ARBA" id="ARBA00023136"/>
    </source>
</evidence>
<comment type="subcellular location">
    <subcellularLocation>
        <location evidence="2">Membrane</location>
    </subcellularLocation>
</comment>
<sequence>MNGLRKTQPRSRRASSVARLSLAYAVVFILISGLFFAGAMHLVAQKNRERLQSLVFADSRDLKTKIDEAPSALRLDIARAIVGARIAQGKDRVQYALVAPNGDWSGNLSASSIRVARDGRLVLATRGWLSVAAIDRVGLGQGAYILLGRTQDEAGLERDVMAVGLLALALAALVAFVIGPIASLRLVRRVEAVNQACEDFGAGDLTARAPGAAASDEFGALARSVNAMFERIDALVGGLREVSNQAAHDLRTPIARLRSDLDTIRTAATLDQARTAAEAAIAETNAILETFDALLDLAEIEAGSTVVLSPVDLSVVAQQAADLYRPVAEDAGIALTLDLQPAHVAGEQALLIRVVANLLDNAIKYCPRGSTVRIAVEPVEGGVELSVADDGPGVPASTRSEMLRPRTRGAMTCAPGLGLGLALVSAVAARHAAELRLEDGPYDRGLRVVLSFAERDADA</sequence>
<dbReference type="InterPro" id="IPR050428">
    <property type="entry name" value="TCS_sensor_his_kinase"/>
</dbReference>
<dbReference type="InterPro" id="IPR003660">
    <property type="entry name" value="HAMP_dom"/>
</dbReference>
<evidence type="ECO:0000256" key="3">
    <source>
        <dbReference type="ARBA" id="ARBA00012438"/>
    </source>
</evidence>
<dbReference type="InterPro" id="IPR004358">
    <property type="entry name" value="Sig_transdc_His_kin-like_C"/>
</dbReference>
<dbReference type="Pfam" id="PF02518">
    <property type="entry name" value="HATPase_c"/>
    <property type="match status" value="1"/>
</dbReference>
<evidence type="ECO:0000256" key="1">
    <source>
        <dbReference type="ARBA" id="ARBA00000085"/>
    </source>
</evidence>
<dbReference type="InterPro" id="IPR036097">
    <property type="entry name" value="HisK_dim/P_sf"/>
</dbReference>
<dbReference type="InterPro" id="IPR005467">
    <property type="entry name" value="His_kinase_dom"/>
</dbReference>
<dbReference type="EMBL" id="UAQP01000014">
    <property type="protein sequence ID" value="SPU54503.1"/>
    <property type="molecule type" value="Genomic_DNA"/>
</dbReference>
<dbReference type="PROSITE" id="PS50885">
    <property type="entry name" value="HAMP"/>
    <property type="match status" value="1"/>
</dbReference>
<dbReference type="RefSeq" id="WP_181669169.1">
    <property type="nucleotide sequence ID" value="NZ_UAQP01000014.1"/>
</dbReference>
<evidence type="ECO:0000256" key="6">
    <source>
        <dbReference type="ARBA" id="ARBA00022692"/>
    </source>
</evidence>
<evidence type="ECO:0000259" key="12">
    <source>
        <dbReference type="PROSITE" id="PS50109"/>
    </source>
</evidence>
<dbReference type="Proteomes" id="UP000251186">
    <property type="component" value="Unassembled WGS sequence"/>
</dbReference>
<gene>
    <name evidence="14" type="primary">qseC_2</name>
    <name evidence="14" type="ORF">NCTC11166_01884</name>
</gene>
<comment type="catalytic activity">
    <reaction evidence="1">
        <text>ATP + protein L-histidine = ADP + protein N-phospho-L-histidine.</text>
        <dbReference type="EC" id="2.7.13.3"/>
    </reaction>
</comment>
<evidence type="ECO:0000313" key="14">
    <source>
        <dbReference type="EMBL" id="SPU54503.1"/>
    </source>
</evidence>
<evidence type="ECO:0000256" key="11">
    <source>
        <dbReference type="SAM" id="Phobius"/>
    </source>
</evidence>
<dbReference type="InterPro" id="IPR003594">
    <property type="entry name" value="HATPase_dom"/>
</dbReference>
<dbReference type="SUPFAM" id="SSF55874">
    <property type="entry name" value="ATPase domain of HSP90 chaperone/DNA topoisomerase II/histidine kinase"/>
    <property type="match status" value="1"/>
</dbReference>
<reference evidence="14 15" key="1">
    <citation type="submission" date="2018-06" db="EMBL/GenBank/DDBJ databases">
        <authorList>
            <consortium name="Pathogen Informatics"/>
            <person name="Doyle S."/>
        </authorList>
    </citation>
    <scope>NUCLEOTIDE SEQUENCE [LARGE SCALE GENOMIC DNA]</scope>
    <source>
        <strain evidence="14 15">NCTC11166</strain>
    </source>
</reference>
<evidence type="ECO:0000256" key="9">
    <source>
        <dbReference type="ARBA" id="ARBA00023012"/>
    </source>
</evidence>
<accession>A0A2X1BB14</accession>
<dbReference type="SMART" id="SM00304">
    <property type="entry name" value="HAMP"/>
    <property type="match status" value="1"/>
</dbReference>
<dbReference type="InterPro" id="IPR036890">
    <property type="entry name" value="HATPase_C_sf"/>
</dbReference>
<dbReference type="PROSITE" id="PS50109">
    <property type="entry name" value="HIS_KIN"/>
    <property type="match status" value="1"/>
</dbReference>
<keyword evidence="4" id="KW-0597">Phosphoprotein</keyword>
<dbReference type="SMART" id="SM00388">
    <property type="entry name" value="HisKA"/>
    <property type="match status" value="1"/>
</dbReference>
<dbReference type="Gene3D" id="1.10.287.130">
    <property type="match status" value="1"/>
</dbReference>
<dbReference type="EC" id="2.7.13.3" evidence="3"/>
<evidence type="ECO:0000259" key="13">
    <source>
        <dbReference type="PROSITE" id="PS50885"/>
    </source>
</evidence>
<evidence type="ECO:0000256" key="8">
    <source>
        <dbReference type="ARBA" id="ARBA00022989"/>
    </source>
</evidence>
<dbReference type="Pfam" id="PF00512">
    <property type="entry name" value="HisKA"/>
    <property type="match status" value="1"/>
</dbReference>
<keyword evidence="9" id="KW-0902">Two-component regulatory system</keyword>
<feature type="transmembrane region" description="Helical" evidence="11">
    <location>
        <begin position="160"/>
        <end position="179"/>
    </location>
</feature>
<dbReference type="Gene3D" id="3.30.565.10">
    <property type="entry name" value="Histidine kinase-like ATPase, C-terminal domain"/>
    <property type="match status" value="1"/>
</dbReference>
<dbReference type="GO" id="GO:0005886">
    <property type="term" value="C:plasma membrane"/>
    <property type="evidence" value="ECO:0007669"/>
    <property type="project" value="TreeGrafter"/>
</dbReference>
<dbReference type="CDD" id="cd06225">
    <property type="entry name" value="HAMP"/>
    <property type="match status" value="1"/>
</dbReference>